<dbReference type="InterPro" id="IPR018170">
    <property type="entry name" value="Aldo/ket_reductase_CS"/>
</dbReference>
<dbReference type="PRINTS" id="PR00069">
    <property type="entry name" value="ALDKETRDTASE"/>
</dbReference>
<evidence type="ECO:0000259" key="8">
    <source>
        <dbReference type="Pfam" id="PF00248"/>
    </source>
</evidence>
<dbReference type="PROSITE" id="PS00062">
    <property type="entry name" value="ALDOKETO_REDUCTASE_2"/>
    <property type="match status" value="1"/>
</dbReference>
<evidence type="ECO:0000256" key="3">
    <source>
        <dbReference type="ARBA" id="ARBA00023002"/>
    </source>
</evidence>
<dbReference type="Gene3D" id="3.20.20.100">
    <property type="entry name" value="NADP-dependent oxidoreductase domain"/>
    <property type="match status" value="1"/>
</dbReference>
<evidence type="ECO:0000313" key="10">
    <source>
        <dbReference type="Proteomes" id="UP001153636"/>
    </source>
</evidence>
<comment type="similarity">
    <text evidence="1">Belongs to the aldo/keto reductase family.</text>
</comment>
<evidence type="ECO:0000313" key="9">
    <source>
        <dbReference type="EMBL" id="CAH1106003.1"/>
    </source>
</evidence>
<evidence type="ECO:0000256" key="2">
    <source>
        <dbReference type="ARBA" id="ARBA00022857"/>
    </source>
</evidence>
<dbReference type="OrthoDB" id="416253at2759"/>
<dbReference type="PIRSF" id="PIRSF000097">
    <property type="entry name" value="AKR"/>
    <property type="match status" value="1"/>
</dbReference>
<dbReference type="InterPro" id="IPR020471">
    <property type="entry name" value="AKR"/>
</dbReference>
<keyword evidence="7" id="KW-0732">Signal</keyword>
<keyword evidence="2" id="KW-0521">NADP</keyword>
<feature type="signal peptide" evidence="7">
    <location>
        <begin position="1"/>
        <end position="18"/>
    </location>
</feature>
<dbReference type="GO" id="GO:0016491">
    <property type="term" value="F:oxidoreductase activity"/>
    <property type="evidence" value="ECO:0007669"/>
    <property type="project" value="UniProtKB-KW"/>
</dbReference>
<dbReference type="PANTHER" id="PTHR11732">
    <property type="entry name" value="ALDO/KETO REDUCTASE"/>
    <property type="match status" value="1"/>
</dbReference>
<dbReference type="InterPro" id="IPR023210">
    <property type="entry name" value="NADP_OxRdtase_dom"/>
</dbReference>
<gene>
    <name evidence="9" type="ORF">PSYICH_LOCUS7033</name>
</gene>
<keyword evidence="10" id="KW-1185">Reference proteome</keyword>
<feature type="domain" description="NADP-dependent oxidoreductase" evidence="8">
    <location>
        <begin position="32"/>
        <end position="307"/>
    </location>
</feature>
<dbReference type="Proteomes" id="UP001153636">
    <property type="component" value="Chromosome 2"/>
</dbReference>
<evidence type="ECO:0000256" key="5">
    <source>
        <dbReference type="PIRSR" id="PIRSR000097-2"/>
    </source>
</evidence>
<dbReference type="InterPro" id="IPR036812">
    <property type="entry name" value="NAD(P)_OxRdtase_dom_sf"/>
</dbReference>
<evidence type="ECO:0000256" key="4">
    <source>
        <dbReference type="PIRSR" id="PIRSR000097-1"/>
    </source>
</evidence>
<proteinExistence type="inferred from homology"/>
<evidence type="ECO:0000256" key="6">
    <source>
        <dbReference type="PIRSR" id="PIRSR000097-3"/>
    </source>
</evidence>
<dbReference type="SUPFAM" id="SSF51430">
    <property type="entry name" value="NAD(P)-linked oxidoreductase"/>
    <property type="match status" value="1"/>
</dbReference>
<feature type="binding site" evidence="5">
    <location>
        <position position="128"/>
    </location>
    <ligand>
        <name>substrate</name>
    </ligand>
</feature>
<dbReference type="EMBL" id="OV651814">
    <property type="protein sequence ID" value="CAH1106003.1"/>
    <property type="molecule type" value="Genomic_DNA"/>
</dbReference>
<accession>A0A9P0CTL1</accession>
<evidence type="ECO:0000256" key="1">
    <source>
        <dbReference type="ARBA" id="ARBA00007905"/>
    </source>
</evidence>
<keyword evidence="3" id="KW-0560">Oxidoreductase</keyword>
<dbReference type="PROSITE" id="PS00063">
    <property type="entry name" value="ALDOKETO_REDUCTASE_3"/>
    <property type="match status" value="1"/>
</dbReference>
<sequence>MKIYMLIGIVLFAKVICGMDYLNNGGYKIPVLGLGTYTVTNETELTNGLNEALEIGYRHIDTAERYHNEHIIGKVLKEWISSGKLKREDLFITTKLATVDVFPDRVEAALNSSLERLQLDYVDLYLIHFPVATTVEDGKFVTQPTDLLGVWKKMEEQVEAGKAKTIGISNFNISQIERIQKIAKIQPANVQVELNLYFQQKELRDFANKNNITVVAYSPLGAPGLNKYFESENRTQVKLPDILHDEVVTKIAQKHKKSNAQVALRFIIQSGLVAIPKSTNPKRIKENIDIFDFVLDEDDMKTLETLDKGKKAKIFNMTFVAANIIDHPEYPFHENI</sequence>
<protein>
    <recommendedName>
        <fullName evidence="8">NADP-dependent oxidoreductase domain-containing protein</fullName>
    </recommendedName>
</protein>
<dbReference type="PROSITE" id="PS00798">
    <property type="entry name" value="ALDOKETO_REDUCTASE_1"/>
    <property type="match status" value="1"/>
</dbReference>
<organism evidence="9 10">
    <name type="scientific">Psylliodes chrysocephalus</name>
    <dbReference type="NCBI Taxonomy" id="3402493"/>
    <lineage>
        <taxon>Eukaryota</taxon>
        <taxon>Metazoa</taxon>
        <taxon>Ecdysozoa</taxon>
        <taxon>Arthropoda</taxon>
        <taxon>Hexapoda</taxon>
        <taxon>Insecta</taxon>
        <taxon>Pterygota</taxon>
        <taxon>Neoptera</taxon>
        <taxon>Endopterygota</taxon>
        <taxon>Coleoptera</taxon>
        <taxon>Polyphaga</taxon>
        <taxon>Cucujiformia</taxon>
        <taxon>Chrysomeloidea</taxon>
        <taxon>Chrysomelidae</taxon>
        <taxon>Galerucinae</taxon>
        <taxon>Alticini</taxon>
        <taxon>Psylliodes</taxon>
    </lineage>
</organism>
<dbReference type="Pfam" id="PF00248">
    <property type="entry name" value="Aldo_ket_red"/>
    <property type="match status" value="1"/>
</dbReference>
<reference evidence="9" key="1">
    <citation type="submission" date="2022-01" db="EMBL/GenBank/DDBJ databases">
        <authorList>
            <person name="King R."/>
        </authorList>
    </citation>
    <scope>NUCLEOTIDE SEQUENCE</scope>
</reference>
<feature type="active site" description="Proton donor" evidence="4">
    <location>
        <position position="66"/>
    </location>
</feature>
<feature type="chain" id="PRO_5040490451" description="NADP-dependent oxidoreductase domain-containing protein" evidence="7">
    <location>
        <begin position="19"/>
        <end position="336"/>
    </location>
</feature>
<name>A0A9P0CTL1_9CUCU</name>
<evidence type="ECO:0000256" key="7">
    <source>
        <dbReference type="SAM" id="SignalP"/>
    </source>
</evidence>
<dbReference type="FunFam" id="3.20.20.100:FF:000006">
    <property type="entry name" value="Aldo-keto reductase family 1 member A1"/>
    <property type="match status" value="1"/>
</dbReference>
<dbReference type="AlphaFoldDB" id="A0A9P0CTL1"/>
<feature type="site" description="Lowers pKa of active site Tyr" evidence="6">
    <location>
        <position position="95"/>
    </location>
</feature>